<name>A0A164W8L9_9AGAM</name>
<accession>A0A164W8L9</accession>
<sequence>MHLPCLNFPDLFVALWKGQKGSIACERPDRYEDWPWICFKGDAWTAHGLTVEAAKEYLPGSFDRTPRNPVLKLNSGYKAWEYLIWFFGMGPCLFYRLLLEPYWSHYCLAVRAFRLCMQESITPQEVTEAIQCMTKFVEDFEHIYSQQKVERIHFCRPFLHTSAHVPWEIPALGPLMMYAQWTMERTIGNLGREIRQHSNAFANLSQRALLRCQVNALKALIPDLDPLEAKLPKGGKRLQDGYALLPKRAKKSTFANHAELTAINEYAMLQGSIYRWTSFRIRKWARLALPSGQVARSIWKEVDLRTEKSKQYRRSRNLSNQYVEDGFMKLAEVKYYFELTWPREQEPVVLAMVSTYGPRDEQLYSESWKTYDSRILFQNHRIIEANSIQSVVAMIPDTQYSEGGVASNRWFLVEKPGLKMGVMTGVTEDLRGDRDDQAD</sequence>
<dbReference type="PANTHER" id="PTHR46579:SF1">
    <property type="entry name" value="F5_8 TYPE C DOMAIN-CONTAINING PROTEIN"/>
    <property type="match status" value="1"/>
</dbReference>
<proteinExistence type="predicted"/>
<dbReference type="AlphaFoldDB" id="A0A164W8L9"/>
<reference evidence="1 2" key="1">
    <citation type="journal article" date="2016" name="Mol. Biol. Evol.">
        <title>Comparative Genomics of Early-Diverging Mushroom-Forming Fungi Provides Insights into the Origins of Lignocellulose Decay Capabilities.</title>
        <authorList>
            <person name="Nagy L.G."/>
            <person name="Riley R."/>
            <person name="Tritt A."/>
            <person name="Adam C."/>
            <person name="Daum C."/>
            <person name="Floudas D."/>
            <person name="Sun H."/>
            <person name="Yadav J.S."/>
            <person name="Pangilinan J."/>
            <person name="Larsson K.H."/>
            <person name="Matsuura K."/>
            <person name="Barry K."/>
            <person name="Labutti K."/>
            <person name="Kuo R."/>
            <person name="Ohm R.A."/>
            <person name="Bhattacharya S.S."/>
            <person name="Shirouzu T."/>
            <person name="Yoshinaga Y."/>
            <person name="Martin F.M."/>
            <person name="Grigoriev I.V."/>
            <person name="Hibbett D.S."/>
        </authorList>
    </citation>
    <scope>NUCLEOTIDE SEQUENCE [LARGE SCALE GENOMIC DNA]</scope>
    <source>
        <strain evidence="1 2">HHB9708</strain>
    </source>
</reference>
<dbReference type="Proteomes" id="UP000076722">
    <property type="component" value="Unassembled WGS sequence"/>
</dbReference>
<dbReference type="OrthoDB" id="2669721at2759"/>
<gene>
    <name evidence="1" type="ORF">SISNIDRAFT_409381</name>
</gene>
<dbReference type="EMBL" id="KV419403">
    <property type="protein sequence ID" value="KZS94833.1"/>
    <property type="molecule type" value="Genomic_DNA"/>
</dbReference>
<keyword evidence="2" id="KW-1185">Reference proteome</keyword>
<organism evidence="1 2">
    <name type="scientific">Sistotremastrum niveocremeum HHB9708</name>
    <dbReference type="NCBI Taxonomy" id="1314777"/>
    <lineage>
        <taxon>Eukaryota</taxon>
        <taxon>Fungi</taxon>
        <taxon>Dikarya</taxon>
        <taxon>Basidiomycota</taxon>
        <taxon>Agaricomycotina</taxon>
        <taxon>Agaricomycetes</taxon>
        <taxon>Sistotremastrales</taxon>
        <taxon>Sistotremastraceae</taxon>
        <taxon>Sertulicium</taxon>
        <taxon>Sertulicium niveocremeum</taxon>
    </lineage>
</organism>
<protein>
    <submittedName>
        <fullName evidence="1">Uncharacterized protein</fullName>
    </submittedName>
</protein>
<evidence type="ECO:0000313" key="1">
    <source>
        <dbReference type="EMBL" id="KZS94833.1"/>
    </source>
</evidence>
<evidence type="ECO:0000313" key="2">
    <source>
        <dbReference type="Proteomes" id="UP000076722"/>
    </source>
</evidence>
<dbReference type="PANTHER" id="PTHR46579">
    <property type="entry name" value="F5/8 TYPE C DOMAIN-CONTAINING PROTEIN-RELATED"/>
    <property type="match status" value="1"/>
</dbReference>